<reference evidence="2" key="1">
    <citation type="submission" date="2021-01" db="EMBL/GenBank/DDBJ databases">
        <title>Marivirga aurantiaca sp. nov., isolated from intertidal surface sediments.</title>
        <authorList>
            <person name="Zhang M."/>
        </authorList>
    </citation>
    <scope>NUCLEOTIDE SEQUENCE</scope>
    <source>
        <strain evidence="2">S37H4</strain>
    </source>
</reference>
<organism evidence="2 3">
    <name type="scientific">Marivirga aurantiaca</name>
    <dbReference type="NCBI Taxonomy" id="2802615"/>
    <lineage>
        <taxon>Bacteria</taxon>
        <taxon>Pseudomonadati</taxon>
        <taxon>Bacteroidota</taxon>
        <taxon>Cytophagia</taxon>
        <taxon>Cytophagales</taxon>
        <taxon>Marivirgaceae</taxon>
        <taxon>Marivirga</taxon>
    </lineage>
</organism>
<comment type="caution">
    <text evidence="2">The sequence shown here is derived from an EMBL/GenBank/DDBJ whole genome shotgun (WGS) entry which is preliminary data.</text>
</comment>
<feature type="chain" id="PRO_5037334903" description="Lipoprotein" evidence="1">
    <location>
        <begin position="19"/>
        <end position="207"/>
    </location>
</feature>
<evidence type="ECO:0000256" key="1">
    <source>
        <dbReference type="SAM" id="SignalP"/>
    </source>
</evidence>
<keyword evidence="1" id="KW-0732">Signal</keyword>
<gene>
    <name evidence="2" type="ORF">JKA74_14185</name>
</gene>
<dbReference type="PROSITE" id="PS51257">
    <property type="entry name" value="PROKAR_LIPOPROTEIN"/>
    <property type="match status" value="1"/>
</dbReference>
<dbReference type="Proteomes" id="UP000611723">
    <property type="component" value="Unassembled WGS sequence"/>
</dbReference>
<accession>A0A934X0I8</accession>
<keyword evidence="3" id="KW-1185">Reference proteome</keyword>
<evidence type="ECO:0000313" key="2">
    <source>
        <dbReference type="EMBL" id="MBK6266190.1"/>
    </source>
</evidence>
<feature type="signal peptide" evidence="1">
    <location>
        <begin position="1"/>
        <end position="18"/>
    </location>
</feature>
<dbReference type="AlphaFoldDB" id="A0A934X0I8"/>
<evidence type="ECO:0000313" key="3">
    <source>
        <dbReference type="Proteomes" id="UP000611723"/>
    </source>
</evidence>
<proteinExistence type="predicted"/>
<name>A0A934X0I8_9BACT</name>
<sequence>MKKAIFTLLLLSIFFLLSCDKKDELTPEFALDPHDELSAEEYLVYSASLERMSIKHLIINQKTSVYTPPKDHFELFFSLEKMKNMEPGLFDLYLQANQSSYLLDEKIEVATAETKLMSNEEYAYYFEREDSYKGWDLFKTKYPESNSTFVSLNNIGFNEDKTQAMLGIELFWFMESPEGPTLKAAGLHYLEKKEGVWTTIGITSYPF</sequence>
<evidence type="ECO:0008006" key="4">
    <source>
        <dbReference type="Google" id="ProtNLM"/>
    </source>
</evidence>
<dbReference type="RefSeq" id="WP_201431868.1">
    <property type="nucleotide sequence ID" value="NZ_JAEQBW010000006.1"/>
</dbReference>
<protein>
    <recommendedName>
        <fullName evidence="4">Lipoprotein</fullName>
    </recommendedName>
</protein>
<dbReference type="EMBL" id="JAEQBW010000006">
    <property type="protein sequence ID" value="MBK6266190.1"/>
    <property type="molecule type" value="Genomic_DNA"/>
</dbReference>